<keyword evidence="2" id="KW-1185">Reference proteome</keyword>
<dbReference type="GO" id="GO:0009658">
    <property type="term" value="P:chloroplast organization"/>
    <property type="evidence" value="ECO:0007669"/>
    <property type="project" value="InterPro"/>
</dbReference>
<dbReference type="GO" id="GO:0009965">
    <property type="term" value="P:leaf morphogenesis"/>
    <property type="evidence" value="ECO:0007669"/>
    <property type="project" value="TreeGrafter"/>
</dbReference>
<reference evidence="1 2" key="1">
    <citation type="journal article" date="2016" name="G3 (Bethesda)">
        <title>First Draft Assembly and Annotation of the Genome of a California Endemic Oak Quercus lobata Nee (Fagaceae).</title>
        <authorList>
            <person name="Sork V.L."/>
            <person name="Fitz-Gibbon S.T."/>
            <person name="Puiu D."/>
            <person name="Crepeau M."/>
            <person name="Gugger P.F."/>
            <person name="Sherman R."/>
            <person name="Stevens K."/>
            <person name="Langley C.H."/>
            <person name="Pellegrini M."/>
            <person name="Salzberg S.L."/>
        </authorList>
    </citation>
    <scope>NUCLEOTIDE SEQUENCE [LARGE SCALE GENOMIC DNA]</scope>
    <source>
        <strain evidence="1 2">cv. SW786</strain>
    </source>
</reference>
<dbReference type="Proteomes" id="UP000594261">
    <property type="component" value="Chromosome 9"/>
</dbReference>
<dbReference type="EnsemblPlants" id="QL09p051040:mrna">
    <property type="protein sequence ID" value="QL09p051040:mrna"/>
    <property type="gene ID" value="QL09p051040"/>
</dbReference>
<dbReference type="GO" id="GO:0009501">
    <property type="term" value="C:amyloplast"/>
    <property type="evidence" value="ECO:0007669"/>
    <property type="project" value="TreeGrafter"/>
</dbReference>
<dbReference type="PANTHER" id="PTHR37219:SF1">
    <property type="entry name" value="PROTEIN PALE CRESS, CHLOROPLASTIC"/>
    <property type="match status" value="1"/>
</dbReference>
<reference evidence="1" key="2">
    <citation type="submission" date="2021-01" db="UniProtKB">
        <authorList>
            <consortium name="EnsemblPlants"/>
        </authorList>
    </citation>
    <scope>IDENTIFICATION</scope>
</reference>
<dbReference type="Gramene" id="QL09p051040:mrna">
    <property type="protein sequence ID" value="QL09p051040:mrna"/>
    <property type="gene ID" value="QL09p051040"/>
</dbReference>
<dbReference type="InParanoid" id="A0A7N2RB63"/>
<organism evidence="1 2">
    <name type="scientific">Quercus lobata</name>
    <name type="common">Valley oak</name>
    <dbReference type="NCBI Taxonomy" id="97700"/>
    <lineage>
        <taxon>Eukaryota</taxon>
        <taxon>Viridiplantae</taxon>
        <taxon>Streptophyta</taxon>
        <taxon>Embryophyta</taxon>
        <taxon>Tracheophyta</taxon>
        <taxon>Spermatophyta</taxon>
        <taxon>Magnoliopsida</taxon>
        <taxon>eudicotyledons</taxon>
        <taxon>Gunneridae</taxon>
        <taxon>Pentapetalae</taxon>
        <taxon>rosids</taxon>
        <taxon>fabids</taxon>
        <taxon>Fagales</taxon>
        <taxon>Fagaceae</taxon>
        <taxon>Quercus</taxon>
    </lineage>
</organism>
<evidence type="ECO:0000313" key="2">
    <source>
        <dbReference type="Proteomes" id="UP000594261"/>
    </source>
</evidence>
<evidence type="ECO:0000313" key="1">
    <source>
        <dbReference type="EnsemblPlants" id="QL09p051040:mrna"/>
    </source>
</evidence>
<dbReference type="EMBL" id="LRBV02000009">
    <property type="status" value="NOT_ANNOTATED_CDS"/>
    <property type="molecule type" value="Genomic_DNA"/>
</dbReference>
<dbReference type="GO" id="GO:0009509">
    <property type="term" value="C:chromoplast"/>
    <property type="evidence" value="ECO:0007669"/>
    <property type="project" value="TreeGrafter"/>
</dbReference>
<accession>A0A7N2RB63</accession>
<sequence length="162" mass="18467">MVSSFIRAAEEVVKEIEEAAEKGELNELVLMVICNCLDFARLDEATPAMRLLYDLLNMHDGFDDEGWLKEFKNRMVDTFPRENLFSVLVPTGNEINKSLISSANQVHETSWFALWLPIDLFLEYAMDKSSEAATSAVEIFTGRSQSLYISASVLIYLEWMIL</sequence>
<dbReference type="GO" id="GO:0009537">
    <property type="term" value="C:proplastid"/>
    <property type="evidence" value="ECO:0007669"/>
    <property type="project" value="TreeGrafter"/>
</dbReference>
<name>A0A7N2RB63_QUELO</name>
<proteinExistence type="predicted"/>
<dbReference type="AlphaFoldDB" id="A0A7N2RB63"/>
<dbReference type="GO" id="GO:0009507">
    <property type="term" value="C:chloroplast"/>
    <property type="evidence" value="ECO:0007669"/>
    <property type="project" value="TreeGrafter"/>
</dbReference>
<dbReference type="PANTHER" id="PTHR37219">
    <property type="entry name" value="PROTEIN PALE CRESS, CHLOROPLASTIC"/>
    <property type="match status" value="1"/>
</dbReference>
<dbReference type="GO" id="GO:0071482">
    <property type="term" value="P:cellular response to light stimulus"/>
    <property type="evidence" value="ECO:0007669"/>
    <property type="project" value="TreeGrafter"/>
</dbReference>
<protein>
    <submittedName>
        <fullName evidence="1">Uncharacterized protein</fullName>
    </submittedName>
</protein>
<dbReference type="GO" id="GO:0010239">
    <property type="term" value="P:chloroplast mRNA processing"/>
    <property type="evidence" value="ECO:0007669"/>
    <property type="project" value="InterPro"/>
</dbReference>
<dbReference type="InterPro" id="IPR034563">
    <property type="entry name" value="PALE_CRESS"/>
</dbReference>
<dbReference type="GO" id="GO:0009513">
    <property type="term" value="C:etioplast"/>
    <property type="evidence" value="ECO:0007669"/>
    <property type="project" value="TreeGrafter"/>
</dbReference>